<dbReference type="AlphaFoldDB" id="A0A368TQV7"/>
<dbReference type="InterPro" id="IPR001444">
    <property type="entry name" value="Flag_bb_rod_N"/>
</dbReference>
<dbReference type="InterPro" id="IPR010930">
    <property type="entry name" value="Flg_bb/hook_C_dom"/>
</dbReference>
<evidence type="ECO:0000313" key="11">
    <source>
        <dbReference type="Proteomes" id="UP000253204"/>
    </source>
</evidence>
<dbReference type="GO" id="GO:0071978">
    <property type="term" value="P:bacterial-type flagellum-dependent swarming motility"/>
    <property type="evidence" value="ECO:0007669"/>
    <property type="project" value="TreeGrafter"/>
</dbReference>
<dbReference type="GO" id="GO:0030694">
    <property type="term" value="C:bacterial-type flagellum basal body, rod"/>
    <property type="evidence" value="ECO:0007669"/>
    <property type="project" value="UniProtKB-UniRule"/>
</dbReference>
<dbReference type="PANTHER" id="PTHR30435:SF18">
    <property type="entry name" value="FLAGELLAR BASAL-BODY ROD PROTEIN FLGF"/>
    <property type="match status" value="1"/>
</dbReference>
<dbReference type="InterPro" id="IPR020013">
    <property type="entry name" value="Flagellar_FlgE/F/G"/>
</dbReference>
<comment type="subunit">
    <text evidence="4 6">The basal body constitutes a major portion of the flagellar organelle and consists of five rings (E,L,P,S, and M) mounted on a central rod. The rod consists of about 26 subunits of FlgG in the distal portion, and FlgB, FlgC and FlgF are thought to build up the proximal portion of the rod with about 6 subunits each.</text>
</comment>
<gene>
    <name evidence="10" type="ORF">DU506_17385</name>
</gene>
<comment type="similarity">
    <text evidence="2 6">Belongs to the flagella basal body rod proteins family.</text>
</comment>
<sequence length="253" mass="26467">MDRMLYTAMSGAKLSMDQQSVVSQNLSNVSTTGFRAQLHAARSVPVQGDALLATRTSTVATVPGTDHSQGPITRTGRTLDVAMEGDAWMAVQADDGTEAYTRRGDLQIDSDGVLLSQGRPVMGDAGPVGVPQGAQISIGADGTLSAIGAGENPDALVNVGRIKLVTPEDNRDLERGEDGLFRAPNNDEGEPGLLAGDENARLVSGALEGSNVSAVDAMVSMIDVARRYDMQMKVITTADENAQRANNLLSIQG</sequence>
<evidence type="ECO:0000259" key="8">
    <source>
        <dbReference type="Pfam" id="PF06429"/>
    </source>
</evidence>
<name>A0A368TQV7_9GAMM</name>
<keyword evidence="10" id="KW-0966">Cell projection</keyword>
<dbReference type="NCBIfam" id="NF009280">
    <property type="entry name" value="PRK12640.1"/>
    <property type="match status" value="1"/>
</dbReference>
<evidence type="ECO:0000256" key="1">
    <source>
        <dbReference type="ARBA" id="ARBA00004117"/>
    </source>
</evidence>
<dbReference type="OrthoDB" id="9804559at2"/>
<evidence type="ECO:0000256" key="3">
    <source>
        <dbReference type="ARBA" id="ARBA00023143"/>
    </source>
</evidence>
<dbReference type="Pfam" id="PF00460">
    <property type="entry name" value="Flg_bb_rod"/>
    <property type="match status" value="1"/>
</dbReference>
<comment type="caution">
    <text evidence="10">The sequence shown here is derived from an EMBL/GenBank/DDBJ whole genome shotgun (WGS) entry which is preliminary data.</text>
</comment>
<keyword evidence="3 6" id="KW-0975">Bacterial flagellum</keyword>
<keyword evidence="10" id="KW-0282">Flagellum</keyword>
<organism evidence="10 11">
    <name type="scientific">Vreelandella rituensis</name>
    <dbReference type="NCBI Taxonomy" id="2282306"/>
    <lineage>
        <taxon>Bacteria</taxon>
        <taxon>Pseudomonadati</taxon>
        <taxon>Pseudomonadota</taxon>
        <taxon>Gammaproteobacteria</taxon>
        <taxon>Oceanospirillales</taxon>
        <taxon>Halomonadaceae</taxon>
        <taxon>Vreelandella</taxon>
    </lineage>
</organism>
<keyword evidence="10" id="KW-0969">Cilium</keyword>
<dbReference type="Pfam" id="PF06429">
    <property type="entry name" value="Flg_bbr_C"/>
    <property type="match status" value="1"/>
</dbReference>
<comment type="subcellular location">
    <subcellularLocation>
        <location evidence="1 6">Bacterial flagellum basal body</location>
    </subcellularLocation>
</comment>
<evidence type="ECO:0000313" key="10">
    <source>
        <dbReference type="EMBL" id="RCV86998.1"/>
    </source>
</evidence>
<evidence type="ECO:0000256" key="4">
    <source>
        <dbReference type="ARBA" id="ARBA00038560"/>
    </source>
</evidence>
<evidence type="ECO:0000259" key="7">
    <source>
        <dbReference type="Pfam" id="PF00460"/>
    </source>
</evidence>
<evidence type="ECO:0000259" key="9">
    <source>
        <dbReference type="Pfam" id="PF22692"/>
    </source>
</evidence>
<dbReference type="InterPro" id="IPR037925">
    <property type="entry name" value="FlgE/F/G-like"/>
</dbReference>
<dbReference type="RefSeq" id="WP_114488149.1">
    <property type="nucleotide sequence ID" value="NZ_CBCSHM010000056.1"/>
</dbReference>
<dbReference type="Proteomes" id="UP000253204">
    <property type="component" value="Unassembled WGS sequence"/>
</dbReference>
<evidence type="ECO:0000256" key="6">
    <source>
        <dbReference type="RuleBase" id="RU362116"/>
    </source>
</evidence>
<dbReference type="PANTHER" id="PTHR30435">
    <property type="entry name" value="FLAGELLAR PROTEIN"/>
    <property type="match status" value="1"/>
</dbReference>
<protein>
    <recommendedName>
        <fullName evidence="5 6">Flagellar basal-body rod protein FlgF</fullName>
    </recommendedName>
</protein>
<keyword evidence="11" id="KW-1185">Reference proteome</keyword>
<proteinExistence type="inferred from homology"/>
<feature type="domain" description="Flagellar basal body rod protein N-terminal" evidence="7">
    <location>
        <begin position="5"/>
        <end position="35"/>
    </location>
</feature>
<feature type="domain" description="Flagellar basal-body/hook protein C-terminal" evidence="8">
    <location>
        <begin position="204"/>
        <end position="248"/>
    </location>
</feature>
<dbReference type="EMBL" id="QPIJ01000056">
    <property type="protein sequence ID" value="RCV86998.1"/>
    <property type="molecule type" value="Genomic_DNA"/>
</dbReference>
<dbReference type="SUPFAM" id="SSF117143">
    <property type="entry name" value="Flagellar hook protein flgE"/>
    <property type="match status" value="1"/>
</dbReference>
<evidence type="ECO:0000256" key="2">
    <source>
        <dbReference type="ARBA" id="ARBA00009677"/>
    </source>
</evidence>
<reference evidence="10 11" key="1">
    <citation type="submission" date="2018-07" db="EMBL/GenBank/DDBJ databases">
        <title>Halomonas rutogse sp. nov., isolated from Lake TangqianCo on Tibetan Plateau.</title>
        <authorList>
            <person name="Lu H."/>
            <person name="Xing P."/>
            <person name="Wu Q."/>
        </authorList>
    </citation>
    <scope>NUCLEOTIDE SEQUENCE [LARGE SCALE GENOMIC DNA]</scope>
    <source>
        <strain evidence="10 11">TQ8S</strain>
    </source>
</reference>
<dbReference type="Pfam" id="PF22692">
    <property type="entry name" value="LlgE_F_G_D1"/>
    <property type="match status" value="1"/>
</dbReference>
<feature type="domain" description="Flagellar hook protein FlgE/F/G-like D1" evidence="9">
    <location>
        <begin position="82"/>
        <end position="146"/>
    </location>
</feature>
<evidence type="ECO:0000256" key="5">
    <source>
        <dbReference type="ARBA" id="ARBA00040228"/>
    </source>
</evidence>
<accession>A0A368TQV7</accession>
<dbReference type="NCBIfam" id="TIGR03506">
    <property type="entry name" value="FlgEFG_subfam"/>
    <property type="match status" value="1"/>
</dbReference>
<dbReference type="InterPro" id="IPR053967">
    <property type="entry name" value="LlgE_F_G-like_D1"/>
</dbReference>